<evidence type="ECO:0000259" key="1">
    <source>
        <dbReference type="Pfam" id="PF14033"/>
    </source>
</evidence>
<dbReference type="Proteomes" id="UP000286045">
    <property type="component" value="Unassembled WGS sequence"/>
</dbReference>
<proteinExistence type="predicted"/>
<reference evidence="3 4" key="1">
    <citation type="submission" date="2018-12" db="EMBL/GenBank/DDBJ databases">
        <title>Draft genome sequence of Xylaria grammica IHI A82.</title>
        <authorList>
            <person name="Buettner E."/>
            <person name="Kellner H."/>
        </authorList>
    </citation>
    <scope>NUCLEOTIDE SEQUENCE [LARGE SCALE GENOMIC DNA]</scope>
    <source>
        <strain evidence="3 4">IHI A82</strain>
    </source>
</reference>
<feature type="domain" description="DUF4246" evidence="2">
    <location>
        <begin position="9"/>
        <end position="79"/>
    </location>
</feature>
<dbReference type="InterPro" id="IPR049207">
    <property type="entry name" value="DUF4246_N"/>
</dbReference>
<dbReference type="AlphaFoldDB" id="A0A439DJF5"/>
<dbReference type="STRING" id="363999.A0A439DJF5"/>
<dbReference type="Pfam" id="PF21666">
    <property type="entry name" value="DUF4246_N"/>
    <property type="match status" value="1"/>
</dbReference>
<dbReference type="Pfam" id="PF14033">
    <property type="entry name" value="DUF4246"/>
    <property type="match status" value="1"/>
</dbReference>
<evidence type="ECO:0000313" key="3">
    <source>
        <dbReference type="EMBL" id="RWA14548.1"/>
    </source>
</evidence>
<dbReference type="InterPro" id="IPR025340">
    <property type="entry name" value="DUF4246"/>
</dbReference>
<evidence type="ECO:0000259" key="2">
    <source>
        <dbReference type="Pfam" id="PF21666"/>
    </source>
</evidence>
<protein>
    <submittedName>
        <fullName evidence="3">Uncharacterized protein</fullName>
    </submittedName>
</protein>
<comment type="caution">
    <text evidence="3">The sequence shown here is derived from an EMBL/GenBank/DDBJ whole genome shotgun (WGS) entry which is preliminary data.</text>
</comment>
<dbReference type="PANTHER" id="PTHR33119">
    <property type="entry name" value="IFI3P"/>
    <property type="match status" value="1"/>
</dbReference>
<evidence type="ECO:0000313" key="4">
    <source>
        <dbReference type="Proteomes" id="UP000286045"/>
    </source>
</evidence>
<keyword evidence="4" id="KW-1185">Reference proteome</keyword>
<accession>A0A439DJF5</accession>
<dbReference type="PANTHER" id="PTHR33119:SF1">
    <property type="entry name" value="FE2OG DIOXYGENASE DOMAIN-CONTAINING PROTEIN"/>
    <property type="match status" value="1"/>
</dbReference>
<dbReference type="EMBL" id="RYZI01000007">
    <property type="protein sequence ID" value="RWA14548.1"/>
    <property type="molecule type" value="Genomic_DNA"/>
</dbReference>
<feature type="domain" description="DUF4246" evidence="1">
    <location>
        <begin position="98"/>
        <end position="522"/>
    </location>
</feature>
<organism evidence="3 4">
    <name type="scientific">Xylaria grammica</name>
    <dbReference type="NCBI Taxonomy" id="363999"/>
    <lineage>
        <taxon>Eukaryota</taxon>
        <taxon>Fungi</taxon>
        <taxon>Dikarya</taxon>
        <taxon>Ascomycota</taxon>
        <taxon>Pezizomycotina</taxon>
        <taxon>Sordariomycetes</taxon>
        <taxon>Xylariomycetidae</taxon>
        <taxon>Xylariales</taxon>
        <taxon>Xylariaceae</taxon>
        <taxon>Xylaria</taxon>
    </lineage>
</organism>
<sequence length="587" mass="68024">MTDNTRLKLPGFGKSLKEFDTGPEAKYCLHALWDKFQFLSVGVTLREVRMMEFMNQITDKPGWEHKVFDEGIVNKWHEEAMGARSQEMDLDSDIYMSEKMFDYCIQELREKAEEYKDTGLISILDAEVQVVKSDLAIPSSLNDLLKAAVKPLEDVPDHHKDWHPRSNKKVLDLLHPSLFPMVYGTSRVLPYGKVPLRGCAKLSGSGETYALPKEEPPLDRRDPCLMGSTQWLPSDVAWADAGTTKITSYINNLHPDDHPELYSVLEKFVAAAVPLWERCLCMRRVYDQRSPETSHPRIDAISIGDGDFCRPEDEDEFFMWENEFERREWMNSHWTLTWPEPKGYAPFGIRPTEEQRNLQAKFFPDGLQVIFKLANIHLTPSNPKYEGGSLHIEGALNDRIVATALYYYDCDNITKSELTLYHSVNTDMLRRSTPRNQHNAIERWLGISNFEPGLQWLGSVVTREGRFIAFPNVLAHQVEPFELTDNSRPGHRKILAMFLVDPNFRVLSTSVVPPQRKDWWAREVRDISPFNQLPTEIFDMIIGFVVDFLMSWEDALVTREILMKERSWIDTEFDYMAVENKFNFCEH</sequence>
<gene>
    <name evidence="3" type="ORF">EKO27_g614</name>
</gene>
<name>A0A439DJF5_9PEZI</name>
<dbReference type="InterPro" id="IPR049192">
    <property type="entry name" value="DUF4246_C"/>
</dbReference>